<evidence type="ECO:0000256" key="1">
    <source>
        <dbReference type="SAM" id="MobiDB-lite"/>
    </source>
</evidence>
<protein>
    <recommendedName>
        <fullName evidence="2">RNA polymerase II elongation factor ELL N-terminal domain-containing protein</fullName>
    </recommendedName>
</protein>
<gene>
    <name evidence="3" type="ORF">ONZ51_g2908</name>
</gene>
<dbReference type="InterPro" id="IPR042065">
    <property type="entry name" value="E3_ELL-like"/>
</dbReference>
<accession>A0AAD7XE12</accession>
<feature type="compositionally biased region" description="Pro residues" evidence="1">
    <location>
        <begin position="616"/>
        <end position="628"/>
    </location>
</feature>
<feature type="compositionally biased region" description="Basic residues" evidence="1">
    <location>
        <begin position="684"/>
        <end position="694"/>
    </location>
</feature>
<dbReference type="InterPro" id="IPR019464">
    <property type="entry name" value="ELL_N"/>
</dbReference>
<feature type="region of interest" description="Disordered" evidence="1">
    <location>
        <begin position="131"/>
        <end position="196"/>
    </location>
</feature>
<dbReference type="Proteomes" id="UP001215151">
    <property type="component" value="Unassembled WGS sequence"/>
</dbReference>
<name>A0AAD7XE12_9APHY</name>
<evidence type="ECO:0000313" key="4">
    <source>
        <dbReference type="Proteomes" id="UP001215151"/>
    </source>
</evidence>
<dbReference type="Gene3D" id="1.10.10.2670">
    <property type="entry name" value="E3 ubiquitin-protein ligase"/>
    <property type="match status" value="1"/>
</dbReference>
<dbReference type="EMBL" id="JAPEVG010000048">
    <property type="protein sequence ID" value="KAJ8489479.1"/>
    <property type="molecule type" value="Genomic_DNA"/>
</dbReference>
<feature type="compositionally biased region" description="Acidic residues" evidence="1">
    <location>
        <begin position="740"/>
        <end position="757"/>
    </location>
</feature>
<proteinExistence type="predicted"/>
<feature type="region of interest" description="Disordered" evidence="1">
    <location>
        <begin position="313"/>
        <end position="705"/>
    </location>
</feature>
<dbReference type="SUPFAM" id="SSF46785">
    <property type="entry name" value="Winged helix' DNA-binding domain"/>
    <property type="match status" value="1"/>
</dbReference>
<dbReference type="GO" id="GO:0008023">
    <property type="term" value="C:transcription elongation factor complex"/>
    <property type="evidence" value="ECO:0007669"/>
    <property type="project" value="InterPro"/>
</dbReference>
<feature type="region of interest" description="Disordered" evidence="1">
    <location>
        <begin position="737"/>
        <end position="757"/>
    </location>
</feature>
<feature type="compositionally biased region" description="Low complexity" evidence="1">
    <location>
        <begin position="514"/>
        <end position="523"/>
    </location>
</feature>
<feature type="compositionally biased region" description="Low complexity" evidence="1">
    <location>
        <begin position="163"/>
        <end position="181"/>
    </location>
</feature>
<sequence length="800" mass="88227">MPLPANVALTLHGQSRPEDPLHTKPKQAMIFRMSAETFEQLEDLQNPPKLQFEFGKTPGLYINDTFFPVTSTPDNNPHELYLRMASAQKPMAPLKLYANVIGKFVVERKLGEKVEGTIRDRTIEAEKQRTERKAIYLDTPPDTGYTGPKGKAKKDASAPRRIAVTSAAHASASARASRVASPLPGSSSHANGSAHDPARARLIHCLALKERKTESVITMCGGKDCTPQVKSQLLSILRDVAEPKPVAKNSEPGPQHWKLKLQSWLEVRPYEWPFTSEERLSVSRQARQAYKELKIPEADPIWDHVRYREDAGLGTSARSAGGPSATTAPKKGVLSKGTTKKKAEGTRKKVPDIIIAKDESVRPVKDASSAKGKARERDVDEGSAAGTPTSATRPPIRRLPGSGYKVKASATPPAPEDRANSPLPPPPPKRTGPVDARESRRELPAPSGSAKPLPPIAPPSVPQEHKAASSTPQFRKKTKDATAERTLEERREERQRERERQAAAEERQRAKGQASPLPAASASLKRKKLPQDGNDSEYSEREVPLSAGSPKKRRMEEQQSAASDKARVRDLSLPKKPVTHEPSPLSGSRPKVKKEPSPLSIAFSPPPSAASRSSLPPRPSLPEKPQPPSSSSSSTKEDPPHRASSTSKRRRSPVYTSSEDESDSHRPSRARASGRAAEEEPAAKKAKTKHAMRFRPRDEMPSDRAKLRRYYKSCWRVYIGLYQEQALRRDRIERMLHQNEDEDGAEGSEDEGDVEELDPDALMAFMEELKAVTEEMNRIKEQWKRLGGTVAELEGDSKSP</sequence>
<evidence type="ECO:0000259" key="2">
    <source>
        <dbReference type="Pfam" id="PF10390"/>
    </source>
</evidence>
<organism evidence="3 4">
    <name type="scientific">Trametes cubensis</name>
    <dbReference type="NCBI Taxonomy" id="1111947"/>
    <lineage>
        <taxon>Eukaryota</taxon>
        <taxon>Fungi</taxon>
        <taxon>Dikarya</taxon>
        <taxon>Basidiomycota</taxon>
        <taxon>Agaricomycotina</taxon>
        <taxon>Agaricomycetes</taxon>
        <taxon>Polyporales</taxon>
        <taxon>Polyporaceae</taxon>
        <taxon>Trametes</taxon>
    </lineage>
</organism>
<dbReference type="Pfam" id="PF10390">
    <property type="entry name" value="ELL"/>
    <property type="match status" value="1"/>
</dbReference>
<feature type="compositionally biased region" description="Basic and acidic residues" evidence="1">
    <location>
        <begin position="479"/>
        <end position="509"/>
    </location>
</feature>
<comment type="caution">
    <text evidence="3">The sequence shown here is derived from an EMBL/GenBank/DDBJ whole genome shotgun (WGS) entry which is preliminary data.</text>
</comment>
<feature type="compositionally biased region" description="Basic and acidic residues" evidence="1">
    <location>
        <begin position="564"/>
        <end position="573"/>
    </location>
</feature>
<dbReference type="AlphaFoldDB" id="A0AAD7XE12"/>
<feature type="compositionally biased region" description="Pro residues" evidence="1">
    <location>
        <begin position="452"/>
        <end position="461"/>
    </location>
</feature>
<feature type="domain" description="RNA polymerase II elongation factor ELL N-terminal" evidence="2">
    <location>
        <begin position="118"/>
        <end position="285"/>
    </location>
</feature>
<dbReference type="InterPro" id="IPR036390">
    <property type="entry name" value="WH_DNA-bd_sf"/>
</dbReference>
<feature type="compositionally biased region" description="Basic and acidic residues" evidence="1">
    <location>
        <begin position="695"/>
        <end position="705"/>
    </location>
</feature>
<dbReference type="GO" id="GO:0006368">
    <property type="term" value="P:transcription elongation by RNA polymerase II"/>
    <property type="evidence" value="ECO:0007669"/>
    <property type="project" value="InterPro"/>
</dbReference>
<evidence type="ECO:0000313" key="3">
    <source>
        <dbReference type="EMBL" id="KAJ8489479.1"/>
    </source>
</evidence>
<keyword evidence="4" id="KW-1185">Reference proteome</keyword>
<feature type="compositionally biased region" description="Low complexity" evidence="1">
    <location>
        <begin position="597"/>
        <end position="615"/>
    </location>
</feature>
<reference evidence="3" key="1">
    <citation type="submission" date="2022-11" db="EMBL/GenBank/DDBJ databases">
        <title>Genome Sequence of Cubamyces cubensis.</title>
        <authorList>
            <person name="Buettner E."/>
        </authorList>
    </citation>
    <scope>NUCLEOTIDE SEQUENCE</scope>
    <source>
        <strain evidence="3">MPL-01</strain>
    </source>
</reference>
<feature type="compositionally biased region" description="Basic and acidic residues" evidence="1">
    <location>
        <begin position="341"/>
        <end position="365"/>
    </location>
</feature>